<comment type="catalytic activity">
    <reaction evidence="1">
        <text>Endohydrolysis of (1-&gt;4)-beta-D-xylosidic linkages in xylans.</text>
        <dbReference type="EC" id="3.2.1.8"/>
    </reaction>
</comment>
<dbReference type="InterPro" id="IPR026444">
    <property type="entry name" value="Secre_tail"/>
</dbReference>
<dbReference type="GO" id="GO:0045493">
    <property type="term" value="P:xylan catabolic process"/>
    <property type="evidence" value="ECO:0007669"/>
    <property type="project" value="UniProtKB-KW"/>
</dbReference>
<feature type="domain" description="GH10" evidence="11">
    <location>
        <begin position="52"/>
        <end position="354"/>
    </location>
</feature>
<dbReference type="Gene3D" id="3.20.20.80">
    <property type="entry name" value="Glycosidases"/>
    <property type="match status" value="1"/>
</dbReference>
<keyword evidence="6" id="KW-0378">Hydrolase</keyword>
<dbReference type="PANTHER" id="PTHR31490">
    <property type="entry name" value="GLYCOSYL HYDROLASE"/>
    <property type="match status" value="1"/>
</dbReference>
<dbReference type="AlphaFoldDB" id="E9NSJ9"/>
<keyword evidence="9" id="KW-0624">Polysaccharide degradation</keyword>
<keyword evidence="5" id="KW-0732">Signal</keyword>
<evidence type="ECO:0000256" key="8">
    <source>
        <dbReference type="ARBA" id="ARBA00023295"/>
    </source>
</evidence>
<evidence type="ECO:0000256" key="10">
    <source>
        <dbReference type="SAM" id="MobiDB-lite"/>
    </source>
</evidence>
<keyword evidence="7" id="KW-0119">Carbohydrate metabolism</keyword>
<dbReference type="Pfam" id="PF00331">
    <property type="entry name" value="Glyco_hydro_10"/>
    <property type="match status" value="1"/>
</dbReference>
<evidence type="ECO:0000256" key="9">
    <source>
        <dbReference type="ARBA" id="ARBA00023326"/>
    </source>
</evidence>
<keyword evidence="8" id="KW-0326">Glycosidase</keyword>
<evidence type="ECO:0000256" key="1">
    <source>
        <dbReference type="ARBA" id="ARBA00000681"/>
    </source>
</evidence>
<dbReference type="PROSITE" id="PS51760">
    <property type="entry name" value="GH10_2"/>
    <property type="match status" value="1"/>
</dbReference>
<evidence type="ECO:0000313" key="12">
    <source>
        <dbReference type="EMBL" id="ADX05694.1"/>
    </source>
</evidence>
<evidence type="ECO:0000256" key="3">
    <source>
        <dbReference type="ARBA" id="ARBA00012590"/>
    </source>
</evidence>
<reference evidence="12" key="1">
    <citation type="journal article" date="2011" name="Science">
        <title>Metagenomic discovery of biomass-degrading genes and genomes from cow rumen.</title>
        <authorList>
            <person name="Hess M."/>
            <person name="Sczyrba A."/>
            <person name="Egan R."/>
            <person name="Kim T.W."/>
            <person name="Chokhawala H."/>
            <person name="Schroth G."/>
            <person name="Luo S."/>
            <person name="Clark D.S."/>
            <person name="Chen F."/>
            <person name="Zhang T."/>
            <person name="Mackie R.I."/>
            <person name="Pennacchio L.A."/>
            <person name="Tringe S.G."/>
            <person name="Visel A."/>
            <person name="Woyke T."/>
            <person name="Wang Z."/>
            <person name="Rubin E.M."/>
        </authorList>
    </citation>
    <scope>NUCLEOTIDE SEQUENCE</scope>
</reference>
<proteinExistence type="inferred from homology"/>
<accession>E9NSJ9</accession>
<name>E9NSJ9_9ZZZZ</name>
<feature type="region of interest" description="Disordered" evidence="10">
    <location>
        <begin position="361"/>
        <end position="384"/>
    </location>
</feature>
<comment type="similarity">
    <text evidence="2">Belongs to the glycosyl hydrolase 10 (cellulase F) family.</text>
</comment>
<protein>
    <recommendedName>
        <fullName evidence="3">endo-1,4-beta-xylanase</fullName>
        <ecNumber evidence="3">3.2.1.8</ecNumber>
    </recommendedName>
</protein>
<dbReference type="SUPFAM" id="SSF51445">
    <property type="entry name" value="(Trans)glycosidases"/>
    <property type="match status" value="1"/>
</dbReference>
<dbReference type="EC" id="3.2.1.8" evidence="3"/>
<evidence type="ECO:0000256" key="7">
    <source>
        <dbReference type="ARBA" id="ARBA00023277"/>
    </source>
</evidence>
<evidence type="ECO:0000256" key="2">
    <source>
        <dbReference type="ARBA" id="ARBA00007495"/>
    </source>
</evidence>
<evidence type="ECO:0000259" key="11">
    <source>
        <dbReference type="PROSITE" id="PS51760"/>
    </source>
</evidence>
<sequence>MKKTHALAGLVFSTALLGAGISNAFAADETLRSLADKNNIYIGAILNSQWFGGGLPGNYEQIHKQQFNIVVAENEMKFDATEPSENRFNYNNGDKMVKYAKANGMRVRGHALAWHSQVPNWVNNYKGNKQKLLSVLKNHIKNVVGHWKGQIDEWDVVNEAISNNEPQWRTGSVWYQGIGPEFIDSAFVWTHEVDPDAELCYNDYNLEQGVNPKAKAGFLLEQVKRWVKNGIPIHCVGSQTHVEDTTTDKHFIGSPDSLRSLAKELAKLNVKLKITELDIGFKSGINVSKSDLERQGQTFRQYLDIILEEPNADTYLIWGVSDKWSWLGGLNRQKGLIYDDNLKPKPAFDSILVRLQTYEPPKDTSKKDTTVTDSTKKDTTAKDSTKKDSIESIKQYLLPSSISMQLAGRTLFVTGSKTAKIDVFDMQGRPIFSAENNKGVFDLSTISEGFYVIRVQSGFSSLTKRVSIK</sequence>
<dbReference type="PRINTS" id="PR00134">
    <property type="entry name" value="GLHYDRLASE10"/>
</dbReference>
<dbReference type="InterPro" id="IPR044846">
    <property type="entry name" value="GH10"/>
</dbReference>
<dbReference type="InterPro" id="IPR001000">
    <property type="entry name" value="GH10_dom"/>
</dbReference>
<evidence type="ECO:0000256" key="6">
    <source>
        <dbReference type="ARBA" id="ARBA00022801"/>
    </source>
</evidence>
<dbReference type="SMART" id="SM00633">
    <property type="entry name" value="Glyco_10"/>
    <property type="match status" value="1"/>
</dbReference>
<evidence type="ECO:0000256" key="5">
    <source>
        <dbReference type="ARBA" id="ARBA00022729"/>
    </source>
</evidence>
<evidence type="ECO:0000256" key="4">
    <source>
        <dbReference type="ARBA" id="ARBA00022651"/>
    </source>
</evidence>
<dbReference type="PANTHER" id="PTHR31490:SF88">
    <property type="entry name" value="BETA-XYLANASE"/>
    <property type="match status" value="1"/>
</dbReference>
<organism evidence="12">
    <name type="scientific">uncultured organism</name>
    <dbReference type="NCBI Taxonomy" id="155900"/>
    <lineage>
        <taxon>unclassified sequences</taxon>
        <taxon>environmental samples</taxon>
    </lineage>
</organism>
<dbReference type="NCBIfam" id="TIGR04183">
    <property type="entry name" value="Por_Secre_tail"/>
    <property type="match status" value="1"/>
</dbReference>
<dbReference type="GO" id="GO:0031176">
    <property type="term" value="F:endo-1,4-beta-xylanase activity"/>
    <property type="evidence" value="ECO:0007669"/>
    <property type="project" value="UniProtKB-EC"/>
</dbReference>
<keyword evidence="4" id="KW-0858">Xylan degradation</keyword>
<dbReference type="EMBL" id="HQ706027">
    <property type="protein sequence ID" value="ADX05694.1"/>
    <property type="molecule type" value="Genomic_DNA"/>
</dbReference>
<dbReference type="InterPro" id="IPR017853">
    <property type="entry name" value="GH"/>
</dbReference>
<gene>
    <name evidence="12" type="ORF">SARM_0023</name>
</gene>